<feature type="compositionally biased region" description="Polar residues" evidence="1">
    <location>
        <begin position="163"/>
        <end position="182"/>
    </location>
</feature>
<proteinExistence type="predicted"/>
<feature type="region of interest" description="Disordered" evidence="1">
    <location>
        <begin position="189"/>
        <end position="208"/>
    </location>
</feature>
<dbReference type="AlphaFoldDB" id="A0A6G1K6F9"/>
<evidence type="ECO:0000313" key="3">
    <source>
        <dbReference type="Proteomes" id="UP000799428"/>
    </source>
</evidence>
<organism evidence="2 3">
    <name type="scientific">Pleomassaria siparia CBS 279.74</name>
    <dbReference type="NCBI Taxonomy" id="1314801"/>
    <lineage>
        <taxon>Eukaryota</taxon>
        <taxon>Fungi</taxon>
        <taxon>Dikarya</taxon>
        <taxon>Ascomycota</taxon>
        <taxon>Pezizomycotina</taxon>
        <taxon>Dothideomycetes</taxon>
        <taxon>Pleosporomycetidae</taxon>
        <taxon>Pleosporales</taxon>
        <taxon>Pleomassariaceae</taxon>
        <taxon>Pleomassaria</taxon>
    </lineage>
</organism>
<keyword evidence="3" id="KW-1185">Reference proteome</keyword>
<evidence type="ECO:0000313" key="2">
    <source>
        <dbReference type="EMBL" id="KAF2708404.1"/>
    </source>
</evidence>
<reference evidence="2" key="1">
    <citation type="journal article" date="2020" name="Stud. Mycol.">
        <title>101 Dothideomycetes genomes: a test case for predicting lifestyles and emergence of pathogens.</title>
        <authorList>
            <person name="Haridas S."/>
            <person name="Albert R."/>
            <person name="Binder M."/>
            <person name="Bloem J."/>
            <person name="Labutti K."/>
            <person name="Salamov A."/>
            <person name="Andreopoulos B."/>
            <person name="Baker S."/>
            <person name="Barry K."/>
            <person name="Bills G."/>
            <person name="Bluhm B."/>
            <person name="Cannon C."/>
            <person name="Castanera R."/>
            <person name="Culley D."/>
            <person name="Daum C."/>
            <person name="Ezra D."/>
            <person name="Gonzalez J."/>
            <person name="Henrissat B."/>
            <person name="Kuo A."/>
            <person name="Liang C."/>
            <person name="Lipzen A."/>
            <person name="Lutzoni F."/>
            <person name="Magnuson J."/>
            <person name="Mondo S."/>
            <person name="Nolan M."/>
            <person name="Ohm R."/>
            <person name="Pangilinan J."/>
            <person name="Park H.-J."/>
            <person name="Ramirez L."/>
            <person name="Alfaro M."/>
            <person name="Sun H."/>
            <person name="Tritt A."/>
            <person name="Yoshinaga Y."/>
            <person name="Zwiers L.-H."/>
            <person name="Turgeon B."/>
            <person name="Goodwin S."/>
            <person name="Spatafora J."/>
            <person name="Crous P."/>
            <person name="Grigoriev I."/>
        </authorList>
    </citation>
    <scope>NUCLEOTIDE SEQUENCE</scope>
    <source>
        <strain evidence="2">CBS 279.74</strain>
    </source>
</reference>
<feature type="region of interest" description="Disordered" evidence="1">
    <location>
        <begin position="71"/>
        <end position="91"/>
    </location>
</feature>
<dbReference type="OrthoDB" id="3642826at2759"/>
<protein>
    <submittedName>
        <fullName evidence="2">Uncharacterized protein</fullName>
    </submittedName>
</protein>
<accession>A0A6G1K6F9</accession>
<gene>
    <name evidence="2" type="ORF">K504DRAFT_456408</name>
</gene>
<dbReference type="EMBL" id="MU005772">
    <property type="protein sequence ID" value="KAF2708404.1"/>
    <property type="molecule type" value="Genomic_DNA"/>
</dbReference>
<dbReference type="Proteomes" id="UP000799428">
    <property type="component" value="Unassembled WGS sequence"/>
</dbReference>
<sequence>MRHLTTHPGRHSAATGRTYTDSVDDCDIRSSTKYSPCIFGFEVLCAKSSSVTGLIPSASVTAPSKLIPSQSQGFGLIPSQAPPADPSPSTLVVQDPSLSGLLPLSSSPITVDPEPSASNLIPSGSILPGPTPSNLIPPTIVTLSPISTASNINIIPSVPPYPTTGNPQYPPNATSHGSMASTNEGLKPIPAPTNAPGDPNGHNEISEPNFSATRPCHGCSPVVEIPKTGFFDMPTTAIADHHETTHLPQSPVPLKATITAGPSEVVISKESAGNNWIIGELTTVLEGFPTVVDPTTVAPGQIVMIDHTPVVIQTSNGGTEVVIGTATVPIPQQPESHDSPYAQITPPPILAPVVLGSQTLTANTLSQYLVSDQTLAPGGPAITVDGTIISLAPSAMALIIDGVTTTLIQSFHGHVYTSTIPGLLTFNNQVFTAMRGSGYYVISPGITLIPGGPPVTVSNTVISLQPQGTAVVIHGTTSQMAPATTVVTLTRGDMLGGNSYSGLPYSTSQLGSMSKLPPVSAGKIVTVGGGMLESLWLLGVLGFGWLAIWL</sequence>
<feature type="region of interest" description="Disordered" evidence="1">
    <location>
        <begin position="1"/>
        <end position="22"/>
    </location>
</feature>
<feature type="compositionally biased region" description="Basic residues" evidence="1">
    <location>
        <begin position="1"/>
        <end position="10"/>
    </location>
</feature>
<evidence type="ECO:0000256" key="1">
    <source>
        <dbReference type="SAM" id="MobiDB-lite"/>
    </source>
</evidence>
<feature type="region of interest" description="Disordered" evidence="1">
    <location>
        <begin position="162"/>
        <end position="182"/>
    </location>
</feature>
<name>A0A6G1K6F9_9PLEO</name>